<evidence type="ECO:0000256" key="4">
    <source>
        <dbReference type="SAM" id="MobiDB-lite"/>
    </source>
</evidence>
<dbReference type="InterPro" id="IPR038718">
    <property type="entry name" value="SNF2-like_sf"/>
</dbReference>
<keyword evidence="1" id="KW-0547">Nucleotide-binding</keyword>
<dbReference type="Proteomes" id="UP001054857">
    <property type="component" value="Unassembled WGS sequence"/>
</dbReference>
<keyword evidence="2" id="KW-0378">Hydrolase</keyword>
<comment type="caution">
    <text evidence="6">The sequence shown here is derived from an EMBL/GenBank/DDBJ whole genome shotgun (WGS) entry which is preliminary data.</text>
</comment>
<evidence type="ECO:0000256" key="1">
    <source>
        <dbReference type="ARBA" id="ARBA00022741"/>
    </source>
</evidence>
<dbReference type="GO" id="GO:0005634">
    <property type="term" value="C:nucleus"/>
    <property type="evidence" value="ECO:0007669"/>
    <property type="project" value="TreeGrafter"/>
</dbReference>
<dbReference type="AlphaFoldDB" id="A0AAD3E3J2"/>
<evidence type="ECO:0000259" key="5">
    <source>
        <dbReference type="Pfam" id="PF00176"/>
    </source>
</evidence>
<dbReference type="InterPro" id="IPR000330">
    <property type="entry name" value="SNF2_N"/>
</dbReference>
<dbReference type="InterPro" id="IPR027417">
    <property type="entry name" value="P-loop_NTPase"/>
</dbReference>
<accession>A0AAD3E3J2</accession>
<dbReference type="PANTHER" id="PTHR45626">
    <property type="entry name" value="TRANSCRIPTION TERMINATION FACTOR 2-RELATED"/>
    <property type="match status" value="1"/>
</dbReference>
<dbReference type="Pfam" id="PF00176">
    <property type="entry name" value="SNF2-rel_dom"/>
    <property type="match status" value="1"/>
</dbReference>
<evidence type="ECO:0000256" key="3">
    <source>
        <dbReference type="ARBA" id="ARBA00022840"/>
    </source>
</evidence>
<keyword evidence="3" id="KW-0067">ATP-binding</keyword>
<feature type="non-terminal residue" evidence="6">
    <location>
        <position position="1"/>
    </location>
</feature>
<protein>
    <recommendedName>
        <fullName evidence="5">SNF2 N-terminal domain-containing protein</fullName>
    </recommendedName>
</protein>
<feature type="compositionally biased region" description="Gly residues" evidence="4">
    <location>
        <begin position="46"/>
        <end position="56"/>
    </location>
</feature>
<dbReference type="GO" id="GO:0005524">
    <property type="term" value="F:ATP binding"/>
    <property type="evidence" value="ECO:0007669"/>
    <property type="project" value="UniProtKB-KW"/>
</dbReference>
<dbReference type="PANTHER" id="PTHR45626:SF14">
    <property type="entry name" value="ATP-DEPENDENT DNA HELICASE (EUROFUNG)"/>
    <property type="match status" value="1"/>
</dbReference>
<dbReference type="Gene3D" id="3.40.50.10810">
    <property type="entry name" value="Tandem AAA-ATPase domain"/>
    <property type="match status" value="1"/>
</dbReference>
<feature type="region of interest" description="Disordered" evidence="4">
    <location>
        <begin position="45"/>
        <end position="85"/>
    </location>
</feature>
<dbReference type="GO" id="GO:0006281">
    <property type="term" value="P:DNA repair"/>
    <property type="evidence" value="ECO:0007669"/>
    <property type="project" value="TreeGrafter"/>
</dbReference>
<feature type="compositionally biased region" description="Low complexity" evidence="4">
    <location>
        <begin position="70"/>
        <end position="85"/>
    </location>
</feature>
<sequence length="285" mass="29893">SSPSSPPSSSPPALLRHTWRAAPYMWRLRLDLQALALALASLSPAGRGGGGGGPGGALRSPGGARRRSNRSSSTPAAPSASASPLLPSLPHPSSCCPARLLALPPRTYLSAATLVVLPATIIDHWLMQIRAHVAPNTLRVCVLDRLDPRVTPTPAELAWEYDIVITTFNRLSQGAGGSSGECASPLTQALLQIHWLRLLLDEGHLLGASTAVTTRLQVACRLRAERRWVAPLPRPEGVKVAAGSSAARSSTMRTRTGRTEAGEVAVGEVLCRWTGGLCGTSCSCC</sequence>
<dbReference type="InterPro" id="IPR050628">
    <property type="entry name" value="SNF2_RAD54_helicase_TF"/>
</dbReference>
<dbReference type="GO" id="GO:0008094">
    <property type="term" value="F:ATP-dependent activity, acting on DNA"/>
    <property type="evidence" value="ECO:0007669"/>
    <property type="project" value="TreeGrafter"/>
</dbReference>
<evidence type="ECO:0000256" key="2">
    <source>
        <dbReference type="ARBA" id="ARBA00022801"/>
    </source>
</evidence>
<keyword evidence="7" id="KW-1185">Reference proteome</keyword>
<organism evidence="6 7">
    <name type="scientific">Astrephomene gubernaculifera</name>
    <dbReference type="NCBI Taxonomy" id="47775"/>
    <lineage>
        <taxon>Eukaryota</taxon>
        <taxon>Viridiplantae</taxon>
        <taxon>Chlorophyta</taxon>
        <taxon>core chlorophytes</taxon>
        <taxon>Chlorophyceae</taxon>
        <taxon>CS clade</taxon>
        <taxon>Chlamydomonadales</taxon>
        <taxon>Astrephomenaceae</taxon>
        <taxon>Astrephomene</taxon>
    </lineage>
</organism>
<dbReference type="GO" id="GO:0016787">
    <property type="term" value="F:hydrolase activity"/>
    <property type="evidence" value="ECO:0007669"/>
    <property type="project" value="UniProtKB-KW"/>
</dbReference>
<name>A0AAD3E3J2_9CHLO</name>
<proteinExistence type="predicted"/>
<dbReference type="SUPFAM" id="SSF52540">
    <property type="entry name" value="P-loop containing nucleoside triphosphate hydrolases"/>
    <property type="match status" value="1"/>
</dbReference>
<evidence type="ECO:0000313" key="6">
    <source>
        <dbReference type="EMBL" id="GFR53066.1"/>
    </source>
</evidence>
<gene>
    <name evidence="6" type="ORF">Agub_g15764</name>
</gene>
<evidence type="ECO:0000313" key="7">
    <source>
        <dbReference type="Proteomes" id="UP001054857"/>
    </source>
</evidence>
<reference evidence="6 7" key="1">
    <citation type="journal article" date="2021" name="Sci. Rep.">
        <title>Genome sequencing of the multicellular alga Astrephomene provides insights into convergent evolution of germ-soma differentiation.</title>
        <authorList>
            <person name="Yamashita S."/>
            <person name="Yamamoto K."/>
            <person name="Matsuzaki R."/>
            <person name="Suzuki S."/>
            <person name="Yamaguchi H."/>
            <person name="Hirooka S."/>
            <person name="Minakuchi Y."/>
            <person name="Miyagishima S."/>
            <person name="Kawachi M."/>
            <person name="Toyoda A."/>
            <person name="Nozaki H."/>
        </authorList>
    </citation>
    <scope>NUCLEOTIDE SEQUENCE [LARGE SCALE GENOMIC DNA]</scope>
    <source>
        <strain evidence="6 7">NIES-4017</strain>
    </source>
</reference>
<dbReference type="EMBL" id="BMAR01000085">
    <property type="protein sequence ID" value="GFR53066.1"/>
    <property type="molecule type" value="Genomic_DNA"/>
</dbReference>
<feature type="domain" description="SNF2 N-terminal" evidence="5">
    <location>
        <begin position="107"/>
        <end position="229"/>
    </location>
</feature>